<organism evidence="1">
    <name type="scientific">marine sediment metagenome</name>
    <dbReference type="NCBI Taxonomy" id="412755"/>
    <lineage>
        <taxon>unclassified sequences</taxon>
        <taxon>metagenomes</taxon>
        <taxon>ecological metagenomes</taxon>
    </lineage>
</organism>
<dbReference type="EMBL" id="BARV01045590">
    <property type="protein sequence ID" value="GAI70275.1"/>
    <property type="molecule type" value="Genomic_DNA"/>
</dbReference>
<evidence type="ECO:0000313" key="1">
    <source>
        <dbReference type="EMBL" id="GAI70275.1"/>
    </source>
</evidence>
<accession>X1S4A4</accession>
<protein>
    <submittedName>
        <fullName evidence="1">Uncharacterized protein</fullName>
    </submittedName>
</protein>
<proteinExistence type="predicted"/>
<gene>
    <name evidence="1" type="ORF">S06H3_66680</name>
</gene>
<feature type="non-terminal residue" evidence="1">
    <location>
        <position position="1"/>
    </location>
</feature>
<feature type="non-terminal residue" evidence="1">
    <location>
        <position position="50"/>
    </location>
</feature>
<sequence length="50" mass="5322">RLGFKRCLVPEVGARVSPVPKDIELIPVTTLREAIRLGLVRGKAKAGGLA</sequence>
<reference evidence="1" key="1">
    <citation type="journal article" date="2014" name="Front. Microbiol.">
        <title>High frequency of phylogenetically diverse reductive dehalogenase-homologous genes in deep subseafloor sedimentary metagenomes.</title>
        <authorList>
            <person name="Kawai M."/>
            <person name="Futagami T."/>
            <person name="Toyoda A."/>
            <person name="Takaki Y."/>
            <person name="Nishi S."/>
            <person name="Hori S."/>
            <person name="Arai W."/>
            <person name="Tsubouchi T."/>
            <person name="Morono Y."/>
            <person name="Uchiyama I."/>
            <person name="Ito T."/>
            <person name="Fujiyama A."/>
            <person name="Inagaki F."/>
            <person name="Takami H."/>
        </authorList>
    </citation>
    <scope>NUCLEOTIDE SEQUENCE</scope>
    <source>
        <strain evidence="1">Expedition CK06-06</strain>
    </source>
</reference>
<comment type="caution">
    <text evidence="1">The sequence shown here is derived from an EMBL/GenBank/DDBJ whole genome shotgun (WGS) entry which is preliminary data.</text>
</comment>
<name>X1S4A4_9ZZZZ</name>
<dbReference type="AlphaFoldDB" id="X1S4A4"/>